<evidence type="ECO:0000256" key="5">
    <source>
        <dbReference type="SAM" id="SignalP"/>
    </source>
</evidence>
<dbReference type="Pfam" id="PF00884">
    <property type="entry name" value="Sulfatase"/>
    <property type="match status" value="1"/>
</dbReference>
<evidence type="ECO:0000259" key="6">
    <source>
        <dbReference type="Pfam" id="PF00884"/>
    </source>
</evidence>
<evidence type="ECO:0000256" key="2">
    <source>
        <dbReference type="ARBA" id="ARBA00022723"/>
    </source>
</evidence>
<dbReference type="GO" id="GO:0004065">
    <property type="term" value="F:arylsulfatase activity"/>
    <property type="evidence" value="ECO:0007669"/>
    <property type="project" value="UniProtKB-EC"/>
</dbReference>
<comment type="similarity">
    <text evidence="1">Belongs to the sulfatase family.</text>
</comment>
<dbReference type="CDD" id="cd16026">
    <property type="entry name" value="GALNS_like"/>
    <property type="match status" value="1"/>
</dbReference>
<keyword evidence="8" id="KW-1185">Reference proteome</keyword>
<gene>
    <name evidence="7" type="primary">atsA_33</name>
    <name evidence="7" type="ORF">Pan189_40990</name>
</gene>
<accession>A0A517R731</accession>
<protein>
    <submittedName>
        <fullName evidence="7">Arylsulfatase</fullName>
        <ecNumber evidence="7">3.1.6.1</ecNumber>
    </submittedName>
</protein>
<evidence type="ECO:0000256" key="3">
    <source>
        <dbReference type="ARBA" id="ARBA00022801"/>
    </source>
</evidence>
<dbReference type="InterPro" id="IPR000917">
    <property type="entry name" value="Sulfatase_N"/>
</dbReference>
<dbReference type="KEGG" id="svp:Pan189_40990"/>
<evidence type="ECO:0000256" key="1">
    <source>
        <dbReference type="ARBA" id="ARBA00008779"/>
    </source>
</evidence>
<reference evidence="7 8" key="1">
    <citation type="submission" date="2019-02" db="EMBL/GenBank/DDBJ databases">
        <title>Deep-cultivation of Planctomycetes and their phenomic and genomic characterization uncovers novel biology.</title>
        <authorList>
            <person name="Wiegand S."/>
            <person name="Jogler M."/>
            <person name="Boedeker C."/>
            <person name="Pinto D."/>
            <person name="Vollmers J."/>
            <person name="Rivas-Marin E."/>
            <person name="Kohn T."/>
            <person name="Peeters S.H."/>
            <person name="Heuer A."/>
            <person name="Rast P."/>
            <person name="Oberbeckmann S."/>
            <person name="Bunk B."/>
            <person name="Jeske O."/>
            <person name="Meyerdierks A."/>
            <person name="Storesund J.E."/>
            <person name="Kallscheuer N."/>
            <person name="Luecker S."/>
            <person name="Lage O.M."/>
            <person name="Pohl T."/>
            <person name="Merkel B.J."/>
            <person name="Hornburger P."/>
            <person name="Mueller R.-W."/>
            <person name="Bruemmer F."/>
            <person name="Labrenz M."/>
            <person name="Spormann A.M."/>
            <person name="Op den Camp H."/>
            <person name="Overmann J."/>
            <person name="Amann R."/>
            <person name="Jetten M.S.M."/>
            <person name="Mascher T."/>
            <person name="Medema M.H."/>
            <person name="Devos D.P."/>
            <person name="Kaster A.-K."/>
            <person name="Ovreas L."/>
            <person name="Rohde M."/>
            <person name="Galperin M.Y."/>
            <person name="Jogler C."/>
        </authorList>
    </citation>
    <scope>NUCLEOTIDE SEQUENCE [LARGE SCALE GENOMIC DNA]</scope>
    <source>
        <strain evidence="7 8">Pan189</strain>
    </source>
</reference>
<feature type="signal peptide" evidence="5">
    <location>
        <begin position="1"/>
        <end position="32"/>
    </location>
</feature>
<dbReference type="EC" id="3.1.6.1" evidence="7"/>
<dbReference type="Proteomes" id="UP000317318">
    <property type="component" value="Chromosome"/>
</dbReference>
<dbReference type="InterPro" id="IPR050738">
    <property type="entry name" value="Sulfatase"/>
</dbReference>
<feature type="domain" description="Sulfatase N-terminal" evidence="6">
    <location>
        <begin position="36"/>
        <end position="351"/>
    </location>
</feature>
<dbReference type="InterPro" id="IPR024607">
    <property type="entry name" value="Sulfatase_CS"/>
</dbReference>
<evidence type="ECO:0000256" key="4">
    <source>
        <dbReference type="ARBA" id="ARBA00022837"/>
    </source>
</evidence>
<dbReference type="PANTHER" id="PTHR42693">
    <property type="entry name" value="ARYLSULFATASE FAMILY MEMBER"/>
    <property type="match status" value="1"/>
</dbReference>
<dbReference type="Gene3D" id="3.40.720.10">
    <property type="entry name" value="Alkaline Phosphatase, subunit A"/>
    <property type="match status" value="1"/>
</dbReference>
<dbReference type="PROSITE" id="PS00149">
    <property type="entry name" value="SULFATASE_2"/>
    <property type="match status" value="1"/>
</dbReference>
<keyword evidence="2" id="KW-0479">Metal-binding</keyword>
<dbReference type="SUPFAM" id="SSF53649">
    <property type="entry name" value="Alkaline phosphatase-like"/>
    <property type="match status" value="1"/>
</dbReference>
<feature type="chain" id="PRO_5021713784" evidence="5">
    <location>
        <begin position="33"/>
        <end position="450"/>
    </location>
</feature>
<organism evidence="7 8">
    <name type="scientific">Stratiformator vulcanicus</name>
    <dbReference type="NCBI Taxonomy" id="2527980"/>
    <lineage>
        <taxon>Bacteria</taxon>
        <taxon>Pseudomonadati</taxon>
        <taxon>Planctomycetota</taxon>
        <taxon>Planctomycetia</taxon>
        <taxon>Planctomycetales</taxon>
        <taxon>Planctomycetaceae</taxon>
        <taxon>Stratiformator</taxon>
    </lineage>
</organism>
<dbReference type="Gene3D" id="3.30.1120.10">
    <property type="match status" value="1"/>
</dbReference>
<dbReference type="OrthoDB" id="9764377at2"/>
<keyword evidence="4" id="KW-0106">Calcium</keyword>
<sequence precursor="true">MTLAMNSSNLRLLCLAVLLAPFACVCLSVSQADDRPNVVILFADDLGYGDLACYGHPAIRTPHLDQLADEGLRLTSFVTGSWCVPSRTQLITGRYMPRVKFGGRTGSNGKGGLPDSEWTLAEAAQDAGYRTHMVGKWHLGYQSKKFLPVNQGFDSWFGLPYSNDYMKPWVQTDVPLGLYRGEEMVEFPFDQNPLTKRYTREAVDLIRDGDDEPFLLYLAYAMPHLPLAVSDEKRGTSNFGLYGDVIEEVDWSVGQVLKALEAKGIAEDTLVFFASDNGPWVDMPPRMQQAGNELWHAGSAGPLRGSKATTYEGGPRVPAIFKWPGKIEAGRVSDELVGMPDVYRTILEVTGAKLPDHKLDGHDLVPLLTGETDRSPRDEYWYFRGDLEAVRLGEWKLRTVTGSPELFHMKTDPFERINRAETEPERLSELSQRMNAIASEVGVKVKGVKP</sequence>
<dbReference type="GO" id="GO:0046872">
    <property type="term" value="F:metal ion binding"/>
    <property type="evidence" value="ECO:0007669"/>
    <property type="project" value="UniProtKB-KW"/>
</dbReference>
<name>A0A517R731_9PLAN</name>
<evidence type="ECO:0000313" key="7">
    <source>
        <dbReference type="EMBL" id="QDT39690.1"/>
    </source>
</evidence>
<keyword evidence="5" id="KW-0732">Signal</keyword>
<dbReference type="AlphaFoldDB" id="A0A517R731"/>
<dbReference type="PANTHER" id="PTHR42693:SF33">
    <property type="entry name" value="ARYLSULFATASE"/>
    <property type="match status" value="1"/>
</dbReference>
<evidence type="ECO:0000313" key="8">
    <source>
        <dbReference type="Proteomes" id="UP000317318"/>
    </source>
</evidence>
<proteinExistence type="inferred from homology"/>
<dbReference type="InterPro" id="IPR017850">
    <property type="entry name" value="Alkaline_phosphatase_core_sf"/>
</dbReference>
<keyword evidence="3 7" id="KW-0378">Hydrolase</keyword>
<dbReference type="EMBL" id="CP036268">
    <property type="protein sequence ID" value="QDT39690.1"/>
    <property type="molecule type" value="Genomic_DNA"/>
</dbReference>